<dbReference type="RefSeq" id="WP_378298983.1">
    <property type="nucleotide sequence ID" value="NZ_JBHTJA010000025.1"/>
</dbReference>
<organism evidence="1 2">
    <name type="scientific">Actinomadura sediminis</name>
    <dbReference type="NCBI Taxonomy" id="1038904"/>
    <lineage>
        <taxon>Bacteria</taxon>
        <taxon>Bacillati</taxon>
        <taxon>Actinomycetota</taxon>
        <taxon>Actinomycetes</taxon>
        <taxon>Streptosporangiales</taxon>
        <taxon>Thermomonosporaceae</taxon>
        <taxon>Actinomadura</taxon>
    </lineage>
</organism>
<evidence type="ECO:0000313" key="1">
    <source>
        <dbReference type="EMBL" id="MFD0901774.1"/>
    </source>
</evidence>
<name>A0ABW3EN29_9ACTN</name>
<evidence type="ECO:0000313" key="2">
    <source>
        <dbReference type="Proteomes" id="UP001596972"/>
    </source>
</evidence>
<dbReference type="InterPro" id="IPR029787">
    <property type="entry name" value="Nucleotide_cyclase"/>
</dbReference>
<sequence length="194" mass="21296">MRTSLVAVDIVGFGARPRDAGLRGRLRLVMYQVLGDALKITGLTLADCHREDRGDGALIVFPSDTDPNVLLDPLAHHLTAVLRRENRYAGPNARLRLRLAVHHGPVVRDAHGVAGDTALELFRLLDARAFKNLLAAHPDAEAGLIVPDRLFDEAAGQGGLIMPEAYERLRVVSKGMRIDARVWMPPLLQPRRTA</sequence>
<proteinExistence type="predicted"/>
<protein>
    <recommendedName>
        <fullName evidence="3">Guanylate cyclase domain-containing protein</fullName>
    </recommendedName>
</protein>
<evidence type="ECO:0008006" key="3">
    <source>
        <dbReference type="Google" id="ProtNLM"/>
    </source>
</evidence>
<reference evidence="2" key="1">
    <citation type="journal article" date="2019" name="Int. J. Syst. Evol. Microbiol.">
        <title>The Global Catalogue of Microorganisms (GCM) 10K type strain sequencing project: providing services to taxonomists for standard genome sequencing and annotation.</title>
        <authorList>
            <consortium name="The Broad Institute Genomics Platform"/>
            <consortium name="The Broad Institute Genome Sequencing Center for Infectious Disease"/>
            <person name="Wu L."/>
            <person name="Ma J."/>
        </authorList>
    </citation>
    <scope>NUCLEOTIDE SEQUENCE [LARGE SCALE GENOMIC DNA]</scope>
    <source>
        <strain evidence="2">JCM 31202</strain>
    </source>
</reference>
<comment type="caution">
    <text evidence="1">The sequence shown here is derived from an EMBL/GenBank/DDBJ whole genome shotgun (WGS) entry which is preliminary data.</text>
</comment>
<dbReference type="Proteomes" id="UP001596972">
    <property type="component" value="Unassembled WGS sequence"/>
</dbReference>
<dbReference type="EMBL" id="JBHTJA010000025">
    <property type="protein sequence ID" value="MFD0901774.1"/>
    <property type="molecule type" value="Genomic_DNA"/>
</dbReference>
<keyword evidence="2" id="KW-1185">Reference proteome</keyword>
<dbReference type="Gene3D" id="3.30.70.1230">
    <property type="entry name" value="Nucleotide cyclase"/>
    <property type="match status" value="1"/>
</dbReference>
<gene>
    <name evidence="1" type="ORF">ACFQ11_15345</name>
</gene>
<accession>A0ABW3EN29</accession>